<reference evidence="3" key="1">
    <citation type="submission" date="2025-08" db="UniProtKB">
        <authorList>
            <consortium name="RefSeq"/>
        </authorList>
    </citation>
    <scope>IDENTIFICATION</scope>
</reference>
<protein>
    <submittedName>
        <fullName evidence="3">Serine-rich adhesin for platelets isoform X1</fullName>
    </submittedName>
</protein>
<feature type="compositionally biased region" description="Gly residues" evidence="1">
    <location>
        <begin position="1711"/>
        <end position="1720"/>
    </location>
</feature>
<feature type="compositionally biased region" description="Basic and acidic residues" evidence="1">
    <location>
        <begin position="2010"/>
        <end position="2019"/>
    </location>
</feature>
<feature type="region of interest" description="Disordered" evidence="1">
    <location>
        <begin position="449"/>
        <end position="485"/>
    </location>
</feature>
<feature type="compositionally biased region" description="Basic and acidic residues" evidence="1">
    <location>
        <begin position="2161"/>
        <end position="2215"/>
    </location>
</feature>
<feature type="compositionally biased region" description="Basic and acidic residues" evidence="1">
    <location>
        <begin position="861"/>
        <end position="899"/>
    </location>
</feature>
<feature type="region of interest" description="Disordered" evidence="1">
    <location>
        <begin position="544"/>
        <end position="595"/>
    </location>
</feature>
<feature type="compositionally biased region" description="Basic and acidic residues" evidence="1">
    <location>
        <begin position="2075"/>
        <end position="2091"/>
    </location>
</feature>
<feature type="compositionally biased region" description="Basic and acidic residues" evidence="1">
    <location>
        <begin position="2103"/>
        <end position="2132"/>
    </location>
</feature>
<sequence>MEAVFSSNLVQTLFDTCNSAAIKTLSGSEISKKQESHQTADLEERHPTTLDPASRTDHVLRELSNRRQSCFSDAPTPAGVTCADEESEYLDCVSVSSDSTSCTISGANNLAQIAPSRISNETVNVYKEHDRVVGRKNCIDFDPKILCHSPKALSENQDKSLLSSSGQSVNRLSPDQAVMRRHPSVIKGSNQQYVAMELVFSEIDNFTSFRKRHRSVLYRSEKKEKKTNIPKMVLATNMDGTKNNHSNSKPARLERNCGSQLCSVMTEKMLDSRSQRQQRNAVLKRIVRTKKYYNKTIGRNLTQQQLQRAVHRLSRRDKAVLFRYTRHEGQEIYGQNLDITDSSRLKAEVSRKHDVKQGPQTPAIEGEAVLAIVNKLATLCAKQVVPEVTFSCNQDNAFSVSTTLESTTLSLTSPTPSHRKYYETQPNIVAGKCARKSLDSQQILSRQQLRCSKRKAQTRSTGATKQREKALSHSPELDTNNTPQVKPSSFEKVVFTERTYSGVKLPEMDVKVEPNEESEISLYCEIEDMADCLGGLENDVSQMGNRLTPVLPGSSESNPSVTVYHSDNSDNDEGKLTSGNQISPEENSSEEDISETRFISPLSFTVAPALGRVSPITSLPYLKQHRTAVHTPRTQLSPCSRGRSSRQDARHLGTISKRHRKSPGSASGQSSSRQSLPRPSLTEKNSEQSSPADRKKASDSRSDKAELPRKSTQTEPELTKSSEKSVQMKSTPSHVSQQTAGTPVLKQNVDDTEPKQSAGSLVSKQSNELATPKENTTQELQKSNTRNQTPSQSVGSAGGQQKEGHQSSPTPDSVQRVSGQSMKSDRQMSAVPGSGTDEVHRKNQQNEALGANKTGVSTDTIVKKDSVVSQDKKETSVHEPPKRNSKDAAPKQSLHKDILQKLANSFSKRRSSQDRTSKSSVASGEVISDVGGQKPRQSVVTDSPKQNVSAQSSNKSITAQSQSSKKSIDALPSKQKVTAQSSKKSVDTQSSKKSIDAQISKQNDTAQSSKQNVTAQSSKKSIGAQSSKRSIDAQSSKQNVTAQSSKKSIDAQSSKQCDTAHSSKQNVTAQSSKKSIDAQSAQSITKSIDAQSAQSSKKSIDAQSLKQNVTAQSSKKSIDAQSSKKSIDAQSSKKSIDAQSSKKSIDAQPSKKSVDAQSSKQNVTAQSSNKSIDAQSAQSIKESIDAQSAQPIKESIDAQSLKQNVTAQSSKKSINAQSAQSIKESIDAQSLKQNVTAQSSKKSINAQSAQSIKESIDAQSLKQNVTAQSSKKSIDPQSSKQNLTSQSPKESVAARSSNQNIVSLSPKQSIAMTSPKQNVTAQSSKENVVAQSPKENMTAKSSKQNVATKSSKQSIVSLSPKQSVAMTSSTQSVPPQSPKQTVATKPSKQSFVSLSPQQSFVSLSPQQSIVPLSLSPRHSIVAHSPKQNIDNVVEKYNVGSPETNQDGGSREPNEITGSGMVSTGKSFGTPRKTMISQISRQNSDNLIAKQRSDLVLGQNADGAISGQNAGIAVSNQFRVSSVPAQNLDSVVPGQSAGSSIPRLSENRNKAVQIISEERQAGNSPRSNADNGFRHQRPPDENINPTFPEIRTRTSDKTFYDVIQNVWNDTKPQSILGSKDGQSKKRSSFLESDENFSIVYDGKGPNVSEHLPGSSQTTGPDLETALRVLSSYERSELLNTVQERKANNGGIDPTGPPSSLFLQGLQVTQGATVGGRSGPGSGVIPQRSSLLHNCSPPNDLLWFDEGSPGKGGSPTWRNSEIKESKTGQNGSPSWNTAKVSDALRGSSLTAAVLSEISQISGSPRSNLKSEAPLKLFISPEVATRHTRHVTSPGPPERPPRGTYKQSSFESSPNLISCHSILRPDLSPKGYFKSDKSRVTRGERRFSGSRLSPRNIRFEQSTDVMSHVSTPAPYDPWPPRKNSHELSSASYQNLASQTEDPRVQIVRERSCQTDTGSHLKHHRVNVVSSPEFAKANREERGNAPKADISDTTFGDSLMESEMHENLPAANRETMEESRGDRGYIPSQGNEEDFFEENRKKADGKRSEGRDNERKREGKRQSGRGNEEEQGSSEEDEGQIRKKSERSFKEEQRRSSTKNRQSRYLSVEERKKSERSNTDDRNTFDGMDQNERRESEETEIFASDRMTTERRDESRSRRSGNIYNERKQSSGSKNSERQKSRERKESEKGTLKKRYDFTRKNSGNRNKDARSKSEERKENKRRKYWKEKDGEQKESSKSSKSEEGSLEGEDGDTQSTSDDVYGSKQSSSSDSDTSEQNNYKPERAKNRKTGNGIKRHEQSRSRHKSESVNNGDKVHREGPTKPYAVKQGFSGIKQVSPRAQRNDLDHSSSASSKDLRRQRDIPNMSRSVSTPPESMHLPTSAREIVGVMGDYPGRYQSPSVPCVRPFFFPPSPITTPSLSKGCPGRHAFSTPTLGSNIQMFTPCPGRYPRLLARKTSLPNCKTSPPQCPERSTSPRRPPLCPIKALNSCFQRTVCPQVSRRILPGSFLQPHPTQCPPQCPVPYSSLYQSQSCQQVSPERRPSPMDLGNVYCSDEKIFAWPPMFFSTSPQGSNPDACFGTAQCPSPETGLQNTDVECEMTCTTPASTAVAPVNSVWPIHSSSHKIGCPTPSPRKHGCAKPVYQVTTEVFKPGYKARGGRTEFVRNYLLDSSSSASNGVNVFQTVRKSYLNKMKLIIGNKDSWTMRQAANDSKDEDEGIRVFLCSSQ</sequence>
<feature type="region of interest" description="Disordered" evidence="1">
    <location>
        <begin position="1527"/>
        <end position="1591"/>
    </location>
</feature>
<feature type="region of interest" description="Disordered" evidence="1">
    <location>
        <begin position="1821"/>
        <end position="1850"/>
    </location>
</feature>
<feature type="compositionally biased region" description="Polar residues" evidence="1">
    <location>
        <begin position="554"/>
        <end position="566"/>
    </location>
</feature>
<feature type="region of interest" description="Disordered" evidence="1">
    <location>
        <begin position="1865"/>
        <end position="1923"/>
    </location>
</feature>
<feature type="compositionally biased region" description="Low complexity" evidence="1">
    <location>
        <begin position="1367"/>
        <end position="1382"/>
    </location>
</feature>
<feature type="compositionally biased region" description="Basic and acidic residues" evidence="1">
    <location>
        <begin position="2143"/>
        <end position="2153"/>
    </location>
</feature>
<feature type="compositionally biased region" description="Acidic residues" evidence="1">
    <location>
        <begin position="2065"/>
        <end position="2074"/>
    </location>
</feature>
<feature type="compositionally biased region" description="Polar residues" evidence="1">
    <location>
        <begin position="577"/>
        <end position="586"/>
    </location>
</feature>
<feature type="compositionally biased region" description="Basic and acidic residues" evidence="1">
    <location>
        <begin position="30"/>
        <end position="52"/>
    </location>
</feature>
<dbReference type="Proteomes" id="UP000694888">
    <property type="component" value="Unplaced"/>
</dbReference>
<feature type="compositionally biased region" description="Polar residues" evidence="1">
    <location>
        <begin position="1896"/>
        <end position="1907"/>
    </location>
</feature>
<feature type="compositionally biased region" description="Polar residues" evidence="1">
    <location>
        <begin position="755"/>
        <end position="795"/>
    </location>
</feature>
<feature type="compositionally biased region" description="Basic and acidic residues" evidence="1">
    <location>
        <begin position="2223"/>
        <end position="2240"/>
    </location>
</feature>
<organism evidence="2 3">
    <name type="scientific">Aplysia californica</name>
    <name type="common">California sea hare</name>
    <dbReference type="NCBI Taxonomy" id="6500"/>
    <lineage>
        <taxon>Eukaryota</taxon>
        <taxon>Metazoa</taxon>
        <taxon>Spiralia</taxon>
        <taxon>Lophotrochozoa</taxon>
        <taxon>Mollusca</taxon>
        <taxon>Gastropoda</taxon>
        <taxon>Heterobranchia</taxon>
        <taxon>Euthyneura</taxon>
        <taxon>Tectipleura</taxon>
        <taxon>Aplysiida</taxon>
        <taxon>Aplysioidea</taxon>
        <taxon>Aplysiidae</taxon>
        <taxon>Aplysia</taxon>
    </lineage>
</organism>
<feature type="region of interest" description="Disordered" evidence="1">
    <location>
        <begin position="1969"/>
        <end position="1990"/>
    </location>
</feature>
<feature type="compositionally biased region" description="Polar residues" evidence="1">
    <location>
        <begin position="1197"/>
        <end position="1366"/>
    </location>
</feature>
<evidence type="ECO:0000313" key="3">
    <source>
        <dbReference type="RefSeq" id="XP_035825604.1"/>
    </source>
</evidence>
<evidence type="ECO:0000313" key="2">
    <source>
        <dbReference type="Proteomes" id="UP000694888"/>
    </source>
</evidence>
<feature type="compositionally biased region" description="Basic and acidic residues" evidence="1">
    <location>
        <begin position="2291"/>
        <end position="2316"/>
    </location>
</feature>
<dbReference type="GeneID" id="101845237"/>
<feature type="compositionally biased region" description="Basic and acidic residues" evidence="1">
    <location>
        <begin position="692"/>
        <end position="709"/>
    </location>
</feature>
<feature type="compositionally biased region" description="Low complexity" evidence="1">
    <location>
        <begin position="2254"/>
        <end position="2268"/>
    </location>
</feature>
<feature type="compositionally biased region" description="Polar residues" evidence="1">
    <location>
        <begin position="935"/>
        <end position="965"/>
    </location>
</feature>
<keyword evidence="2" id="KW-1185">Reference proteome</keyword>
<feature type="compositionally biased region" description="Polar residues" evidence="1">
    <location>
        <begin position="1725"/>
        <end position="1735"/>
    </location>
</feature>
<feature type="compositionally biased region" description="Polar residues" evidence="1">
    <location>
        <begin position="1155"/>
        <end position="1190"/>
    </location>
</feature>
<feature type="region of interest" description="Disordered" evidence="1">
    <location>
        <begin position="1639"/>
        <end position="1659"/>
    </location>
</feature>
<proteinExistence type="predicted"/>
<accession>A0ABM1VT62</accession>
<feature type="compositionally biased region" description="Polar residues" evidence="1">
    <location>
        <begin position="724"/>
        <end position="741"/>
    </location>
</feature>
<gene>
    <name evidence="3" type="primary">LOC101845237</name>
</gene>
<feature type="region of interest" description="Disordered" evidence="1">
    <location>
        <begin position="1437"/>
        <end position="1470"/>
    </location>
</feature>
<feature type="compositionally biased region" description="Polar residues" evidence="1">
    <location>
        <begin position="806"/>
        <end position="822"/>
    </location>
</feature>
<feature type="region of interest" description="Disordered" evidence="1">
    <location>
        <begin position="2004"/>
        <end position="2376"/>
    </location>
</feature>
<evidence type="ECO:0000256" key="1">
    <source>
        <dbReference type="SAM" id="MobiDB-lite"/>
    </source>
</evidence>
<feature type="compositionally biased region" description="Polar residues" evidence="1">
    <location>
        <begin position="975"/>
        <end position="1142"/>
    </location>
</feature>
<feature type="compositionally biased region" description="Basic and acidic residues" evidence="1">
    <location>
        <begin position="2033"/>
        <end position="2057"/>
    </location>
</feature>
<dbReference type="RefSeq" id="XP_035825604.1">
    <property type="nucleotide sequence ID" value="XM_035969711.1"/>
</dbReference>
<feature type="compositionally biased region" description="Polar residues" evidence="1">
    <location>
        <begin position="1765"/>
        <end position="1777"/>
    </location>
</feature>
<feature type="compositionally biased region" description="Polar residues" evidence="1">
    <location>
        <begin position="1560"/>
        <end position="1569"/>
    </location>
</feature>
<feature type="region of interest" description="Disordered" evidence="1">
    <location>
        <begin position="1709"/>
        <end position="1777"/>
    </location>
</feature>
<feature type="compositionally biased region" description="Low complexity" evidence="1">
    <location>
        <begin position="663"/>
        <end position="680"/>
    </location>
</feature>
<feature type="region of interest" description="Disordered" evidence="1">
    <location>
        <begin position="29"/>
        <end position="52"/>
    </location>
</feature>
<feature type="compositionally biased region" description="Polar residues" evidence="1">
    <location>
        <begin position="1455"/>
        <end position="1466"/>
    </location>
</feature>
<feature type="compositionally biased region" description="Basic and acidic residues" evidence="1">
    <location>
        <begin position="1870"/>
        <end position="1884"/>
    </location>
</feature>
<name>A0ABM1VT62_APLCA</name>
<feature type="region of interest" description="Disordered" evidence="1">
    <location>
        <begin position="626"/>
        <end position="1390"/>
    </location>
</feature>